<feature type="domain" description="DDE-1" evidence="1">
    <location>
        <begin position="14"/>
        <end position="81"/>
    </location>
</feature>
<organism evidence="2 3">
    <name type="scientific">Phytophthora fragariaefolia</name>
    <dbReference type="NCBI Taxonomy" id="1490495"/>
    <lineage>
        <taxon>Eukaryota</taxon>
        <taxon>Sar</taxon>
        <taxon>Stramenopiles</taxon>
        <taxon>Oomycota</taxon>
        <taxon>Peronosporomycetes</taxon>
        <taxon>Peronosporales</taxon>
        <taxon>Peronosporaceae</taxon>
        <taxon>Phytophthora</taxon>
    </lineage>
</organism>
<keyword evidence="3" id="KW-1185">Reference proteome</keyword>
<dbReference type="AlphaFoldDB" id="A0A9W7CSA6"/>
<name>A0A9W7CSA6_9STRA</name>
<dbReference type="Proteomes" id="UP001165121">
    <property type="component" value="Unassembled WGS sequence"/>
</dbReference>
<sequence>MTSVRSMLEEECCTQVEFVPPGITGLAQPTDVAVMKPFKDYVRYLAYHIDRDFPQKPHEKRVLISRFVAEPWDSISAATICRGSAKCGILPTGPRDEHDRFRVPEIVDEEAPVLEDSQHHQLMVTFTRRGVTTTIITDLHYPSL</sequence>
<evidence type="ECO:0000313" key="3">
    <source>
        <dbReference type="Proteomes" id="UP001165121"/>
    </source>
</evidence>
<evidence type="ECO:0000259" key="1">
    <source>
        <dbReference type="Pfam" id="PF03184"/>
    </source>
</evidence>
<dbReference type="Pfam" id="PF03184">
    <property type="entry name" value="DDE_1"/>
    <property type="match status" value="1"/>
</dbReference>
<reference evidence="2" key="1">
    <citation type="submission" date="2023-04" db="EMBL/GenBank/DDBJ databases">
        <title>Phytophthora fragariaefolia NBRC 109709.</title>
        <authorList>
            <person name="Ichikawa N."/>
            <person name="Sato H."/>
            <person name="Tonouchi N."/>
        </authorList>
    </citation>
    <scope>NUCLEOTIDE SEQUENCE</scope>
    <source>
        <strain evidence="2">NBRC 109709</strain>
    </source>
</reference>
<evidence type="ECO:0000313" key="2">
    <source>
        <dbReference type="EMBL" id="GMF36657.1"/>
    </source>
</evidence>
<protein>
    <submittedName>
        <fullName evidence="2">Unnamed protein product</fullName>
    </submittedName>
</protein>
<dbReference type="GO" id="GO:0003676">
    <property type="term" value="F:nucleic acid binding"/>
    <property type="evidence" value="ECO:0007669"/>
    <property type="project" value="InterPro"/>
</dbReference>
<dbReference type="OrthoDB" id="5427804at2759"/>
<dbReference type="EMBL" id="BSXT01000954">
    <property type="protein sequence ID" value="GMF36657.1"/>
    <property type="molecule type" value="Genomic_DNA"/>
</dbReference>
<proteinExistence type="predicted"/>
<gene>
    <name evidence="2" type="ORF">Pfra01_001005100</name>
</gene>
<comment type="caution">
    <text evidence="2">The sequence shown here is derived from an EMBL/GenBank/DDBJ whole genome shotgun (WGS) entry which is preliminary data.</text>
</comment>
<dbReference type="InterPro" id="IPR004875">
    <property type="entry name" value="DDE_SF_endonuclease_dom"/>
</dbReference>
<accession>A0A9W7CSA6</accession>